<reference evidence="1" key="1">
    <citation type="journal article" date="2020" name="Stud. Mycol.">
        <title>101 Dothideomycetes genomes: a test case for predicting lifestyles and emergence of pathogens.</title>
        <authorList>
            <person name="Haridas S."/>
            <person name="Albert R."/>
            <person name="Binder M."/>
            <person name="Bloem J."/>
            <person name="Labutti K."/>
            <person name="Salamov A."/>
            <person name="Andreopoulos B."/>
            <person name="Baker S."/>
            <person name="Barry K."/>
            <person name="Bills G."/>
            <person name="Bluhm B."/>
            <person name="Cannon C."/>
            <person name="Castanera R."/>
            <person name="Culley D."/>
            <person name="Daum C."/>
            <person name="Ezra D."/>
            <person name="Gonzalez J."/>
            <person name="Henrissat B."/>
            <person name="Kuo A."/>
            <person name="Liang C."/>
            <person name="Lipzen A."/>
            <person name="Lutzoni F."/>
            <person name="Magnuson J."/>
            <person name="Mondo S."/>
            <person name="Nolan M."/>
            <person name="Ohm R."/>
            <person name="Pangilinan J."/>
            <person name="Park H.-J."/>
            <person name="Ramirez L."/>
            <person name="Alfaro M."/>
            <person name="Sun H."/>
            <person name="Tritt A."/>
            <person name="Yoshinaga Y."/>
            <person name="Zwiers L.-H."/>
            <person name="Turgeon B."/>
            <person name="Goodwin S."/>
            <person name="Spatafora J."/>
            <person name="Crous P."/>
            <person name="Grigoriev I."/>
        </authorList>
    </citation>
    <scope>NUCLEOTIDE SEQUENCE</scope>
    <source>
        <strain evidence="1">CBS 183.55</strain>
    </source>
</reference>
<accession>A0A6A5S040</accession>
<evidence type="ECO:0000313" key="1">
    <source>
        <dbReference type="EMBL" id="KAF1933159.1"/>
    </source>
</evidence>
<sequence>MRVLANFGRVVISSGILFCRALPRARPREAQASHEPRAPIFVLAGPRDRSSLLCIDTRVIFSIARTVVSHNRSPEYLLSSSSHISNAIMTILDVRSQDPINIGLEDQTSRRRVPCCCADH</sequence>
<dbReference type="EMBL" id="ML978957">
    <property type="protein sequence ID" value="KAF1933159.1"/>
    <property type="molecule type" value="Genomic_DNA"/>
</dbReference>
<dbReference type="GeneID" id="54345636"/>
<name>A0A6A5S040_9PLEO</name>
<organism evidence="1 2">
    <name type="scientific">Didymella exigua CBS 183.55</name>
    <dbReference type="NCBI Taxonomy" id="1150837"/>
    <lineage>
        <taxon>Eukaryota</taxon>
        <taxon>Fungi</taxon>
        <taxon>Dikarya</taxon>
        <taxon>Ascomycota</taxon>
        <taxon>Pezizomycotina</taxon>
        <taxon>Dothideomycetes</taxon>
        <taxon>Pleosporomycetidae</taxon>
        <taxon>Pleosporales</taxon>
        <taxon>Pleosporineae</taxon>
        <taxon>Didymellaceae</taxon>
        <taxon>Didymella</taxon>
    </lineage>
</organism>
<dbReference type="RefSeq" id="XP_033453407.1">
    <property type="nucleotide sequence ID" value="XM_033587989.1"/>
</dbReference>
<dbReference type="Proteomes" id="UP000800082">
    <property type="component" value="Unassembled WGS sequence"/>
</dbReference>
<evidence type="ECO:0000313" key="2">
    <source>
        <dbReference type="Proteomes" id="UP000800082"/>
    </source>
</evidence>
<protein>
    <submittedName>
        <fullName evidence="1">Uncharacterized protein</fullName>
    </submittedName>
</protein>
<dbReference type="AlphaFoldDB" id="A0A6A5S040"/>
<proteinExistence type="predicted"/>
<gene>
    <name evidence="1" type="ORF">M421DRAFT_190992</name>
</gene>
<keyword evidence="2" id="KW-1185">Reference proteome</keyword>